<dbReference type="PROSITE" id="PS50006">
    <property type="entry name" value="FHA_DOMAIN"/>
    <property type="match status" value="1"/>
</dbReference>
<dbReference type="SUPFAM" id="SSF49879">
    <property type="entry name" value="SMAD/FHA domain"/>
    <property type="match status" value="1"/>
</dbReference>
<dbReference type="CDD" id="cd00060">
    <property type="entry name" value="FHA"/>
    <property type="match status" value="1"/>
</dbReference>
<dbReference type="EMBL" id="BAABHK010000008">
    <property type="protein sequence ID" value="GAA4630140.1"/>
    <property type="molecule type" value="Genomic_DNA"/>
</dbReference>
<dbReference type="Proteomes" id="UP001501442">
    <property type="component" value="Unassembled WGS sequence"/>
</dbReference>
<keyword evidence="5" id="KW-1185">Reference proteome</keyword>
<dbReference type="SMART" id="SM00240">
    <property type="entry name" value="FHA"/>
    <property type="match status" value="1"/>
</dbReference>
<keyword evidence="1" id="KW-0597">Phosphoprotein</keyword>
<sequence length="387" mass="41549">MAPLTCPVCAAPVRQGDLICINCGANLARREAPPAPQQPGGYQAQDQGQSPYPQQQQYPPQQDQQQPYGGQQQQPYGGPQQDYQQQQQPYGAPQQQYPPQQDQQQSYGAPQDPSPYGAPQQPEQSPYGAPPQQSYGAPQDQQRNSSYPPVQNQQPYGAPPQQQDPSGYGAPPQQDSSPYGAPQQPEQSPYGAPPQHDQQQPYGAPQQQYAPPQQQGYGGGGYGGPGAPHVPPPPREPTMTGGESTAAFTPFCPHCGADIPDIGNPVCVSCLRPLHDQAGAGGQQQLTVFIQFSSGEVQCGAGQELILGRDPVQSPVASTFSRFDNVSRRHATVGIDGGGQPWLRDERSTNGTFINDRRLQPGEQAPIRDGDSIRLAADARGQVRFGR</sequence>
<dbReference type="InterPro" id="IPR000253">
    <property type="entry name" value="FHA_dom"/>
</dbReference>
<dbReference type="InterPro" id="IPR008984">
    <property type="entry name" value="SMAD_FHA_dom_sf"/>
</dbReference>
<evidence type="ECO:0000256" key="2">
    <source>
        <dbReference type="SAM" id="MobiDB-lite"/>
    </source>
</evidence>
<dbReference type="RefSeq" id="WP_345433849.1">
    <property type="nucleotide sequence ID" value="NZ_BAABHK010000008.1"/>
</dbReference>
<evidence type="ECO:0000313" key="4">
    <source>
        <dbReference type="EMBL" id="GAA4630140.1"/>
    </source>
</evidence>
<accession>A0ABP8UEP6</accession>
<gene>
    <name evidence="4" type="ORF">GCM10023196_054250</name>
</gene>
<feature type="compositionally biased region" description="Low complexity" evidence="2">
    <location>
        <begin position="38"/>
        <end position="111"/>
    </location>
</feature>
<dbReference type="Gene3D" id="2.60.200.20">
    <property type="match status" value="1"/>
</dbReference>
<evidence type="ECO:0000256" key="1">
    <source>
        <dbReference type="ARBA" id="ARBA00022553"/>
    </source>
</evidence>
<feature type="region of interest" description="Disordered" evidence="2">
    <location>
        <begin position="30"/>
        <end position="244"/>
    </location>
</feature>
<feature type="compositionally biased region" description="Polar residues" evidence="2">
    <location>
        <begin position="131"/>
        <end position="165"/>
    </location>
</feature>
<evidence type="ECO:0000313" key="5">
    <source>
        <dbReference type="Proteomes" id="UP001501442"/>
    </source>
</evidence>
<feature type="domain" description="FHA" evidence="3">
    <location>
        <begin position="305"/>
        <end position="359"/>
    </location>
</feature>
<name>A0ABP8UEP6_9ACTN</name>
<feature type="compositionally biased region" description="Low complexity" evidence="2">
    <location>
        <begin position="198"/>
        <end position="215"/>
    </location>
</feature>
<evidence type="ECO:0000259" key="3">
    <source>
        <dbReference type="PROSITE" id="PS50006"/>
    </source>
</evidence>
<organism evidence="4 5">
    <name type="scientific">Actinoallomurus vinaceus</name>
    <dbReference type="NCBI Taxonomy" id="1080074"/>
    <lineage>
        <taxon>Bacteria</taxon>
        <taxon>Bacillati</taxon>
        <taxon>Actinomycetota</taxon>
        <taxon>Actinomycetes</taxon>
        <taxon>Streptosporangiales</taxon>
        <taxon>Thermomonosporaceae</taxon>
        <taxon>Actinoallomurus</taxon>
    </lineage>
</organism>
<comment type="caution">
    <text evidence="4">The sequence shown here is derived from an EMBL/GenBank/DDBJ whole genome shotgun (WGS) entry which is preliminary data.</text>
</comment>
<proteinExistence type="predicted"/>
<dbReference type="Pfam" id="PF00498">
    <property type="entry name" value="FHA"/>
    <property type="match status" value="1"/>
</dbReference>
<feature type="compositionally biased region" description="Gly residues" evidence="2">
    <location>
        <begin position="216"/>
        <end position="226"/>
    </location>
</feature>
<protein>
    <recommendedName>
        <fullName evidence="3">FHA domain-containing protein</fullName>
    </recommendedName>
</protein>
<reference evidence="5" key="1">
    <citation type="journal article" date="2019" name="Int. J. Syst. Evol. Microbiol.">
        <title>The Global Catalogue of Microorganisms (GCM) 10K type strain sequencing project: providing services to taxonomists for standard genome sequencing and annotation.</title>
        <authorList>
            <consortium name="The Broad Institute Genomics Platform"/>
            <consortium name="The Broad Institute Genome Sequencing Center for Infectious Disease"/>
            <person name="Wu L."/>
            <person name="Ma J."/>
        </authorList>
    </citation>
    <scope>NUCLEOTIDE SEQUENCE [LARGE SCALE GENOMIC DNA]</scope>
    <source>
        <strain evidence="5">JCM 17939</strain>
    </source>
</reference>